<dbReference type="Proteomes" id="UP000070352">
    <property type="component" value="Unassembled WGS sequence"/>
</dbReference>
<evidence type="ECO:0000313" key="2">
    <source>
        <dbReference type="Proteomes" id="UP000070352"/>
    </source>
</evidence>
<sequence>MPEFPAFKCNVNFSPNIVEKYQVSAAPSFKLFVDGEVVQTLFGMRSPDDLYYTLKNYVKKEENYEDIWSTLFAEAEENNDEEKKDKE</sequence>
<dbReference type="Gene3D" id="3.40.30.10">
    <property type="entry name" value="Glutaredoxin"/>
    <property type="match status" value="1"/>
</dbReference>
<name>A0A135L598_9BACI</name>
<accession>A0A135L598</accession>
<dbReference type="InterPro" id="IPR036249">
    <property type="entry name" value="Thioredoxin-like_sf"/>
</dbReference>
<evidence type="ECO:0008006" key="3">
    <source>
        <dbReference type="Google" id="ProtNLM"/>
    </source>
</evidence>
<reference evidence="1 2" key="1">
    <citation type="submission" date="2016-02" db="EMBL/GenBank/DDBJ databases">
        <title>Draft Genome for Tepidibacillus decaturensis nov. sp. Strain Z9, an Anaerobic, Moderately Thermophilic and Heterotrophic Bacterium from Deep Subsurface of the Illinois Basin, USA.</title>
        <authorList>
            <person name="Dong Y."/>
            <person name="Chang J.Y."/>
            <person name="Sanford R."/>
            <person name="Fouke B.W."/>
        </authorList>
    </citation>
    <scope>NUCLEOTIDE SEQUENCE [LARGE SCALE GENOMIC DNA]</scope>
    <source>
        <strain evidence="1 2">Z9</strain>
    </source>
</reference>
<protein>
    <recommendedName>
        <fullName evidence="3">Thioredoxin domain-containing protein</fullName>
    </recommendedName>
</protein>
<dbReference type="EMBL" id="LSKU01000001">
    <property type="protein sequence ID" value="KXG44110.1"/>
    <property type="molecule type" value="Genomic_DNA"/>
</dbReference>
<dbReference type="CDD" id="cd02947">
    <property type="entry name" value="TRX_family"/>
    <property type="match status" value="1"/>
</dbReference>
<evidence type="ECO:0000313" key="1">
    <source>
        <dbReference type="EMBL" id="KXG44110.1"/>
    </source>
</evidence>
<organism evidence="1 2">
    <name type="scientific">Tepidibacillus decaturensis</name>
    <dbReference type="NCBI Taxonomy" id="1413211"/>
    <lineage>
        <taxon>Bacteria</taxon>
        <taxon>Bacillati</taxon>
        <taxon>Bacillota</taxon>
        <taxon>Bacilli</taxon>
        <taxon>Bacillales</taxon>
        <taxon>Bacillaceae</taxon>
        <taxon>Tepidibacillus</taxon>
    </lineage>
</organism>
<dbReference type="AlphaFoldDB" id="A0A135L598"/>
<dbReference type="SUPFAM" id="SSF52833">
    <property type="entry name" value="Thioredoxin-like"/>
    <property type="match status" value="1"/>
</dbReference>
<dbReference type="STRING" id="1413211.U473_08925"/>
<gene>
    <name evidence="1" type="ORF">U473_08925</name>
</gene>
<comment type="caution">
    <text evidence="1">The sequence shown here is derived from an EMBL/GenBank/DDBJ whole genome shotgun (WGS) entry which is preliminary data.</text>
</comment>
<keyword evidence="2" id="KW-1185">Reference proteome</keyword>
<dbReference type="OrthoDB" id="5784238at2"/>
<proteinExistence type="predicted"/>